<name>A0ABR1ZHJ8_9ROSI</name>
<accession>A0ABR1ZHJ8</accession>
<dbReference type="PRINTS" id="PR00367">
    <property type="entry name" value="ETHRSPELEMNT"/>
</dbReference>
<evidence type="ECO:0000313" key="2">
    <source>
        <dbReference type="Proteomes" id="UP001396334"/>
    </source>
</evidence>
<gene>
    <name evidence="1" type="ORF">V6N11_014295</name>
</gene>
<organism evidence="1 2">
    <name type="scientific">Hibiscus sabdariffa</name>
    <name type="common">roselle</name>
    <dbReference type="NCBI Taxonomy" id="183260"/>
    <lineage>
        <taxon>Eukaryota</taxon>
        <taxon>Viridiplantae</taxon>
        <taxon>Streptophyta</taxon>
        <taxon>Embryophyta</taxon>
        <taxon>Tracheophyta</taxon>
        <taxon>Spermatophyta</taxon>
        <taxon>Magnoliopsida</taxon>
        <taxon>eudicotyledons</taxon>
        <taxon>Gunneridae</taxon>
        <taxon>Pentapetalae</taxon>
        <taxon>rosids</taxon>
        <taxon>malvids</taxon>
        <taxon>Malvales</taxon>
        <taxon>Malvaceae</taxon>
        <taxon>Malvoideae</taxon>
        <taxon>Hibiscus</taxon>
    </lineage>
</organism>
<dbReference type="InterPro" id="IPR001471">
    <property type="entry name" value="AP2/ERF_dom"/>
</dbReference>
<comment type="caution">
    <text evidence="1">The sequence shown here is derived from an EMBL/GenBank/DDBJ whole genome shotgun (WGS) entry which is preliminary data.</text>
</comment>
<dbReference type="EMBL" id="JBBPBN010001097">
    <property type="protein sequence ID" value="KAK8479934.1"/>
    <property type="molecule type" value="Genomic_DNA"/>
</dbReference>
<dbReference type="SMART" id="SM00380">
    <property type="entry name" value="AP2"/>
    <property type="match status" value="1"/>
</dbReference>
<keyword evidence="2" id="KW-1185">Reference proteome</keyword>
<dbReference type="CDD" id="cd00018">
    <property type="entry name" value="AP2"/>
    <property type="match status" value="1"/>
</dbReference>
<reference evidence="1 2" key="1">
    <citation type="journal article" date="2024" name="G3 (Bethesda)">
        <title>Genome assembly of Hibiscus sabdariffa L. provides insights into metabolisms of medicinal natural products.</title>
        <authorList>
            <person name="Kim T."/>
        </authorList>
    </citation>
    <scope>NUCLEOTIDE SEQUENCE [LARGE SCALE GENOMIC DNA]</scope>
    <source>
        <strain evidence="1">TK-2024</strain>
        <tissue evidence="1">Old leaves</tissue>
    </source>
</reference>
<dbReference type="Gene3D" id="3.30.730.10">
    <property type="entry name" value="AP2/ERF domain"/>
    <property type="match status" value="1"/>
</dbReference>
<dbReference type="SUPFAM" id="SSF54171">
    <property type="entry name" value="DNA-binding domain"/>
    <property type="match status" value="1"/>
</dbReference>
<dbReference type="Pfam" id="PF00847">
    <property type="entry name" value="AP2"/>
    <property type="match status" value="1"/>
</dbReference>
<sequence length="238" mass="26730">MYCETSSESDLGFLDSIRRHLLEDDDSGAQYPETFPENAANIQVPMEDQMDDSKIDAVAINVDQWITFDQLFDAPGVDVSVPNCGVNSESTTAIHTQPKRLRYQGVRRRPWGTYSAEIRDPKRTGARIWLGTYKTPEDAALAYDKAAFRMHGAKAKLNFPHLVGSAQVEPVRLGNNKRRSPASSPSQSQSHSSFSFRSDDRTPKLKQRISEINSTFKPEFGSELELNIFQSDCNDHCP</sequence>
<evidence type="ECO:0000313" key="1">
    <source>
        <dbReference type="EMBL" id="KAK8479934.1"/>
    </source>
</evidence>
<dbReference type="InterPro" id="IPR036955">
    <property type="entry name" value="AP2/ERF_dom_sf"/>
</dbReference>
<protein>
    <submittedName>
        <fullName evidence="1">Uncharacterized protein</fullName>
    </submittedName>
</protein>
<dbReference type="Proteomes" id="UP001396334">
    <property type="component" value="Unassembled WGS sequence"/>
</dbReference>
<dbReference type="InterPro" id="IPR016177">
    <property type="entry name" value="DNA-bd_dom_sf"/>
</dbReference>
<dbReference type="PANTHER" id="PTHR31190:SF287">
    <property type="entry name" value="DEVELOPMENT RELATED ERF PROTEIN"/>
    <property type="match status" value="1"/>
</dbReference>
<proteinExistence type="predicted"/>
<dbReference type="InterPro" id="IPR044808">
    <property type="entry name" value="ERF_plant"/>
</dbReference>
<dbReference type="PROSITE" id="PS51032">
    <property type="entry name" value="AP2_ERF"/>
    <property type="match status" value="1"/>
</dbReference>
<dbReference type="PANTHER" id="PTHR31190">
    <property type="entry name" value="DNA-BINDING DOMAIN"/>
    <property type="match status" value="1"/>
</dbReference>